<dbReference type="Pfam" id="PF13302">
    <property type="entry name" value="Acetyltransf_3"/>
    <property type="match status" value="1"/>
</dbReference>
<keyword evidence="1" id="KW-0808">Transferase</keyword>
<reference evidence="5 6" key="1">
    <citation type="journal article" date="2024" name="Chem. Sci.">
        <title>Discovery of megapolipeptins by genome mining of a Burkholderiales bacteria collection.</title>
        <authorList>
            <person name="Paulo B.S."/>
            <person name="Recchia M.J.J."/>
            <person name="Lee S."/>
            <person name="Fergusson C.H."/>
            <person name="Romanowski S.B."/>
            <person name="Hernandez A."/>
            <person name="Krull N."/>
            <person name="Liu D.Y."/>
            <person name="Cavanagh H."/>
            <person name="Bos A."/>
            <person name="Gray C.A."/>
            <person name="Murphy B.T."/>
            <person name="Linington R.G."/>
            <person name="Eustaquio A.S."/>
        </authorList>
    </citation>
    <scope>NUCLEOTIDE SEQUENCE [LARGE SCALE GENOMIC DNA]</scope>
    <source>
        <strain evidence="5 6">RL16-012-BIC-B</strain>
    </source>
</reference>
<dbReference type="InterPro" id="IPR051531">
    <property type="entry name" value="N-acetyltransferase"/>
</dbReference>
<comment type="caution">
    <text evidence="5">The sequence shown here is derived from an EMBL/GenBank/DDBJ whole genome shotgun (WGS) entry which is preliminary data.</text>
</comment>
<name>A0ABW8ZTK4_9BURK</name>
<dbReference type="InterPro" id="IPR000182">
    <property type="entry name" value="GNAT_dom"/>
</dbReference>
<feature type="domain" description="N-acetyltransferase" evidence="4">
    <location>
        <begin position="27"/>
        <end position="86"/>
    </location>
</feature>
<accession>A0ABW8ZTK4</accession>
<evidence type="ECO:0000259" key="4">
    <source>
        <dbReference type="Pfam" id="PF13302"/>
    </source>
</evidence>
<protein>
    <submittedName>
        <fullName evidence="5">GNAT family protein</fullName>
    </submittedName>
</protein>
<dbReference type="RefSeq" id="WP_408331367.1">
    <property type="nucleotide sequence ID" value="NZ_JAQQFH010000021.1"/>
</dbReference>
<keyword evidence="6" id="KW-1185">Reference proteome</keyword>
<keyword evidence="2" id="KW-0012">Acyltransferase</keyword>
<dbReference type="EMBL" id="JAQQFN010000018">
    <property type="protein sequence ID" value="MFL9885995.1"/>
    <property type="molecule type" value="Genomic_DNA"/>
</dbReference>
<dbReference type="SUPFAM" id="SSF55729">
    <property type="entry name" value="Acyl-CoA N-acyltransferases (Nat)"/>
    <property type="match status" value="1"/>
</dbReference>
<organism evidence="5 6">
    <name type="scientific">Paraburkholderia agricolaris</name>
    <dbReference type="NCBI Taxonomy" id="2152888"/>
    <lineage>
        <taxon>Bacteria</taxon>
        <taxon>Pseudomonadati</taxon>
        <taxon>Pseudomonadota</taxon>
        <taxon>Betaproteobacteria</taxon>
        <taxon>Burkholderiales</taxon>
        <taxon>Burkholderiaceae</taxon>
        <taxon>Paraburkholderia</taxon>
    </lineage>
</organism>
<dbReference type="PANTHER" id="PTHR43792:SF8">
    <property type="entry name" value="[RIBOSOMAL PROTEIN US5]-ALANINE N-ACETYLTRANSFERASE"/>
    <property type="match status" value="1"/>
</dbReference>
<dbReference type="Proteomes" id="UP001629249">
    <property type="component" value="Unassembled WGS sequence"/>
</dbReference>
<dbReference type="Gene3D" id="3.40.630.30">
    <property type="match status" value="1"/>
</dbReference>
<evidence type="ECO:0000313" key="5">
    <source>
        <dbReference type="EMBL" id="MFL9885995.1"/>
    </source>
</evidence>
<evidence type="ECO:0000256" key="2">
    <source>
        <dbReference type="ARBA" id="ARBA00023315"/>
    </source>
</evidence>
<dbReference type="PANTHER" id="PTHR43792">
    <property type="entry name" value="GNAT FAMILY, PUTATIVE (AFU_ORTHOLOGUE AFUA_3G00765)-RELATED-RELATED"/>
    <property type="match status" value="1"/>
</dbReference>
<sequence>MIEIHHPTLDDAEALLEFELDNRPYFNKASLGYRIGERFASGGYATKAVELVLSKARDDFDLWRIEATVRPENQASSRVLIRNGFTVYGTARRSMKLHGIWHDLMHFECHLQPSVRDAAHSVAELGTSSPSSDNSFSEI</sequence>
<proteinExistence type="inferred from homology"/>
<evidence type="ECO:0000256" key="3">
    <source>
        <dbReference type="ARBA" id="ARBA00038502"/>
    </source>
</evidence>
<comment type="similarity">
    <text evidence="3">Belongs to the acetyltransferase family. RimJ subfamily.</text>
</comment>
<evidence type="ECO:0000256" key="1">
    <source>
        <dbReference type="ARBA" id="ARBA00022679"/>
    </source>
</evidence>
<gene>
    <name evidence="5" type="ORF">PQR66_23355</name>
</gene>
<evidence type="ECO:0000313" key="6">
    <source>
        <dbReference type="Proteomes" id="UP001629249"/>
    </source>
</evidence>
<dbReference type="InterPro" id="IPR016181">
    <property type="entry name" value="Acyl_CoA_acyltransferase"/>
</dbReference>